<organism evidence="3 4">
    <name type="scientific">Linum trigynum</name>
    <dbReference type="NCBI Taxonomy" id="586398"/>
    <lineage>
        <taxon>Eukaryota</taxon>
        <taxon>Viridiplantae</taxon>
        <taxon>Streptophyta</taxon>
        <taxon>Embryophyta</taxon>
        <taxon>Tracheophyta</taxon>
        <taxon>Spermatophyta</taxon>
        <taxon>Magnoliopsida</taxon>
        <taxon>eudicotyledons</taxon>
        <taxon>Gunneridae</taxon>
        <taxon>Pentapetalae</taxon>
        <taxon>rosids</taxon>
        <taxon>fabids</taxon>
        <taxon>Malpighiales</taxon>
        <taxon>Linaceae</taxon>
        <taxon>Linum</taxon>
    </lineage>
</organism>
<evidence type="ECO:0000256" key="2">
    <source>
        <dbReference type="SAM" id="Phobius"/>
    </source>
</evidence>
<name>A0AAV2CVS0_9ROSI</name>
<keyword evidence="4" id="KW-1185">Reference proteome</keyword>
<keyword evidence="2" id="KW-0812">Transmembrane</keyword>
<dbReference type="Proteomes" id="UP001497516">
    <property type="component" value="Chromosome 10"/>
</dbReference>
<accession>A0AAV2CVS0</accession>
<dbReference type="EMBL" id="OZ034814">
    <property type="protein sequence ID" value="CAL1360420.1"/>
    <property type="molecule type" value="Genomic_DNA"/>
</dbReference>
<feature type="transmembrane region" description="Helical" evidence="2">
    <location>
        <begin position="6"/>
        <end position="31"/>
    </location>
</feature>
<evidence type="ECO:0000313" key="3">
    <source>
        <dbReference type="EMBL" id="CAL1360420.1"/>
    </source>
</evidence>
<feature type="region of interest" description="Disordered" evidence="1">
    <location>
        <begin position="187"/>
        <end position="238"/>
    </location>
</feature>
<keyword evidence="2" id="KW-0472">Membrane</keyword>
<dbReference type="PANTHER" id="PTHR34054:SF4">
    <property type="entry name" value="PROTEIN, PUTATIVE-RELATED"/>
    <property type="match status" value="1"/>
</dbReference>
<evidence type="ECO:0000256" key="1">
    <source>
        <dbReference type="SAM" id="MobiDB-lite"/>
    </source>
</evidence>
<protein>
    <submittedName>
        <fullName evidence="3">Uncharacterized protein</fullName>
    </submittedName>
</protein>
<dbReference type="PANTHER" id="PTHR34054">
    <property type="entry name" value="EXPRESSED PROTEIN"/>
    <property type="match status" value="1"/>
</dbReference>
<keyword evidence="2" id="KW-1133">Transmembrane helix</keyword>
<gene>
    <name evidence="3" type="ORF">LTRI10_LOCUS7859</name>
</gene>
<feature type="compositionally biased region" description="Basic and acidic residues" evidence="1">
    <location>
        <begin position="219"/>
        <end position="228"/>
    </location>
</feature>
<reference evidence="3 4" key="1">
    <citation type="submission" date="2024-04" db="EMBL/GenBank/DDBJ databases">
        <authorList>
            <person name="Fracassetti M."/>
        </authorList>
    </citation>
    <scope>NUCLEOTIDE SEQUENCE [LARGE SCALE GENOMIC DNA]</scope>
</reference>
<proteinExistence type="predicted"/>
<feature type="compositionally biased region" description="Pro residues" evidence="1">
    <location>
        <begin position="206"/>
        <end position="218"/>
    </location>
</feature>
<feature type="compositionally biased region" description="Acidic residues" evidence="1">
    <location>
        <begin position="187"/>
        <end position="198"/>
    </location>
</feature>
<dbReference type="AlphaFoldDB" id="A0AAV2CVS0"/>
<dbReference type="InterPro" id="IPR045884">
    <property type="entry name" value="At5g59350-like"/>
</dbReference>
<sequence>MNFVNKLGLVLTVVFVISLVFLSLQILYLLWRKRRFQQTAGPAEFGSSGGGDHHHHDQASALSPSKELLYFFCWKNYQASRIEPADAAVSVSVGVVPAAASAPTEEDEELEEMLKLHQLYGASRALFTIKEETEREEIENDSAASLPQNAVVTGETMKKTTDVGQRKETTDVLTVTAREVVVVIDFDGESDDDDDDEATLFRTPCGSPPYYTPSPSPPRDQDRQDPEARLITVKIAGR</sequence>
<evidence type="ECO:0000313" key="4">
    <source>
        <dbReference type="Proteomes" id="UP001497516"/>
    </source>
</evidence>